<protein>
    <submittedName>
        <fullName evidence="1">Uncharacterized protein</fullName>
    </submittedName>
</protein>
<reference evidence="1" key="1">
    <citation type="journal article" date="2015" name="Nature">
        <title>Complex archaea that bridge the gap between prokaryotes and eukaryotes.</title>
        <authorList>
            <person name="Spang A."/>
            <person name="Saw J.H."/>
            <person name="Jorgensen S.L."/>
            <person name="Zaremba-Niedzwiedzka K."/>
            <person name="Martijn J."/>
            <person name="Lind A.E."/>
            <person name="van Eijk R."/>
            <person name="Schleper C."/>
            <person name="Guy L."/>
            <person name="Ettema T.J."/>
        </authorList>
    </citation>
    <scope>NUCLEOTIDE SEQUENCE</scope>
</reference>
<sequence>MITFKVVKSGDERIVLILRDDKLIAVIRRYEEGKIRLVSQYYDGIINDSGPPLAVIIKFAQKQA</sequence>
<comment type="caution">
    <text evidence="1">The sequence shown here is derived from an EMBL/GenBank/DDBJ whole genome shotgun (WGS) entry which is preliminary data.</text>
</comment>
<proteinExistence type="predicted"/>
<dbReference type="EMBL" id="LAZR01021157">
    <property type="protein sequence ID" value="KKL86294.1"/>
    <property type="molecule type" value="Genomic_DNA"/>
</dbReference>
<organism evidence="1">
    <name type="scientific">marine sediment metagenome</name>
    <dbReference type="NCBI Taxonomy" id="412755"/>
    <lineage>
        <taxon>unclassified sequences</taxon>
        <taxon>metagenomes</taxon>
        <taxon>ecological metagenomes</taxon>
    </lineage>
</organism>
<name>A0A0F9FIU6_9ZZZZ</name>
<dbReference type="AlphaFoldDB" id="A0A0F9FIU6"/>
<accession>A0A0F9FIU6</accession>
<evidence type="ECO:0000313" key="1">
    <source>
        <dbReference type="EMBL" id="KKL86294.1"/>
    </source>
</evidence>
<gene>
    <name evidence="1" type="ORF">LCGC14_1946180</name>
</gene>